<dbReference type="GeneID" id="115474394"/>
<evidence type="ECO:0000313" key="6">
    <source>
        <dbReference type="Proteomes" id="UP000515156"/>
    </source>
</evidence>
<dbReference type="FunCoup" id="A0A6P7YL19">
    <property type="interactions" value="1672"/>
</dbReference>
<dbReference type="SUPFAM" id="SSF50729">
    <property type="entry name" value="PH domain-like"/>
    <property type="match status" value="2"/>
</dbReference>
<dbReference type="SMART" id="SM01175">
    <property type="entry name" value="DUF4206"/>
    <property type="match status" value="1"/>
</dbReference>
<dbReference type="RefSeq" id="XP_030065698.1">
    <property type="nucleotide sequence ID" value="XM_030209838.1"/>
</dbReference>
<feature type="domain" description="PH" evidence="5">
    <location>
        <begin position="359"/>
        <end position="454"/>
    </location>
</feature>
<gene>
    <name evidence="7" type="primary">PLEKHM3</name>
</gene>
<dbReference type="InterPro" id="IPR025258">
    <property type="entry name" value="RH_dom"/>
</dbReference>
<keyword evidence="1" id="KW-0479">Metal-binding</keyword>
<evidence type="ECO:0000256" key="1">
    <source>
        <dbReference type="ARBA" id="ARBA00022723"/>
    </source>
</evidence>
<dbReference type="Gene3D" id="2.30.29.30">
    <property type="entry name" value="Pleckstrin-homology domain (PH domain)/Phosphotyrosine-binding domain (PTB)"/>
    <property type="match status" value="2"/>
</dbReference>
<dbReference type="KEGG" id="muo:115474394"/>
<evidence type="ECO:0000259" key="5">
    <source>
        <dbReference type="PROSITE" id="PS50003"/>
    </source>
</evidence>
<dbReference type="CTD" id="389072"/>
<dbReference type="GO" id="GO:0008270">
    <property type="term" value="F:zinc ion binding"/>
    <property type="evidence" value="ECO:0007669"/>
    <property type="project" value="UniProtKB-KW"/>
</dbReference>
<dbReference type="InterPro" id="IPR011993">
    <property type="entry name" value="PH-like_dom_sf"/>
</dbReference>
<dbReference type="InParanoid" id="A0A6P7YL19"/>
<dbReference type="SMART" id="SM00233">
    <property type="entry name" value="PH"/>
    <property type="match status" value="2"/>
</dbReference>
<dbReference type="OrthoDB" id="62364at2759"/>
<evidence type="ECO:0000256" key="2">
    <source>
        <dbReference type="ARBA" id="ARBA00022737"/>
    </source>
</evidence>
<keyword evidence="4" id="KW-0862">Zinc</keyword>
<dbReference type="PANTHER" id="PTHR12326">
    <property type="entry name" value="PLECKSTRIN HOMOLOGY DOMAIN CONTAINING PROTEIN"/>
    <property type="match status" value="1"/>
</dbReference>
<keyword evidence="3" id="KW-0863">Zinc-finger</keyword>
<dbReference type="InterPro" id="IPR001849">
    <property type="entry name" value="PH_domain"/>
</dbReference>
<dbReference type="InterPro" id="IPR051366">
    <property type="entry name" value="DEF8"/>
</dbReference>
<dbReference type="PANTHER" id="PTHR12326:SF10">
    <property type="entry name" value="PLECKSTRIN HOMOLOGY DOMAIN-CONTAINING FAMILY M MEMBER 3"/>
    <property type="match status" value="1"/>
</dbReference>
<evidence type="ECO:0000313" key="7">
    <source>
        <dbReference type="RefSeq" id="XP_030065698.1"/>
    </source>
</evidence>
<evidence type="ECO:0000256" key="4">
    <source>
        <dbReference type="ARBA" id="ARBA00022833"/>
    </source>
</evidence>
<dbReference type="AlphaFoldDB" id="A0A6P7YL19"/>
<name>A0A6P7YL19_9AMPH</name>
<dbReference type="PROSITE" id="PS50003">
    <property type="entry name" value="PH_DOMAIN"/>
    <property type="match status" value="1"/>
</dbReference>
<dbReference type="Proteomes" id="UP000515156">
    <property type="component" value="Chromosome 7"/>
</dbReference>
<organism evidence="6 7">
    <name type="scientific">Microcaecilia unicolor</name>
    <dbReference type="NCBI Taxonomy" id="1415580"/>
    <lineage>
        <taxon>Eukaryota</taxon>
        <taxon>Metazoa</taxon>
        <taxon>Chordata</taxon>
        <taxon>Craniata</taxon>
        <taxon>Vertebrata</taxon>
        <taxon>Euteleostomi</taxon>
        <taxon>Amphibia</taxon>
        <taxon>Gymnophiona</taxon>
        <taxon>Siphonopidae</taxon>
        <taxon>Microcaecilia</taxon>
    </lineage>
</organism>
<accession>A0A6P7YL19</accession>
<keyword evidence="2" id="KW-0677">Repeat</keyword>
<sequence length="759" mass="86802">MEAVEVDDISPALEVTEDFFSTFDTKVGEAGQQADLFGIQEVPELLGQEVFNEMTRHDELRNINSLGKSSITWQQCKNSFLDIKTQNAVPTKEFIAPKKMFPDNLSWAKQEESSASTIFNLCRRRRERPQSVNDMLMHTEETLNFKLGHNRSRSDVSHVDWGVLFKPAPLQQSSSQGIHCSSPSFSPSSNKEVGIPMDAEGNTELTSAFPNILKKGYLEIRKDHDSYWQNCYAELSLCKLHLYSLDSSGNQNLLTVYPLACFQSITVTGNYETKLMDAVLSDDTHLQLRADSPWEALDWGQKLWVGMRSVTLIPSYVSHEHEEVESTQKFNKAYSLLKKSSELLKQETMVEIPREFHNKVLKSGTLYRLTFQNNWKAFTFVLTESQLQAYQPSHLDEDPLLSYNIDVCLAVQPDMLDGYDSCFQVIFPQDILRLRAETHPRAQEWMDALISTANRARSLDQNLQVPLRSKPTEQSSGKDLRKSKRQSVTTSFLGILTTLALEKGLTAQSFKCAGCQMPIGLSHGSAKVCNYSGRYYCNVCHVDDSFLIPARLVHNWDTSKHKVSKQAKEFLEYVFEEPLIDIQQENPLLYRHVEPLSNILRLRQQLKSLRAYLFSCRAVVAEDLRRRVFPREYLFQQIHLYSLSDLQQVIEGKLAPFLGKVIKFATSHVYNCSLCSQKGFICELCNNGEILYPFETVSTSRCDCCGAVFHAECKVKTVPCPRCVRKELQKKQKSFWRRLNVDDSLEESCSMFDFSYQNT</sequence>
<keyword evidence="6" id="KW-1185">Reference proteome</keyword>
<dbReference type="Pfam" id="PF13901">
    <property type="entry name" value="RH_dom"/>
    <property type="match status" value="1"/>
</dbReference>
<evidence type="ECO:0000256" key="3">
    <source>
        <dbReference type="ARBA" id="ARBA00022771"/>
    </source>
</evidence>
<reference evidence="7" key="1">
    <citation type="submission" date="2025-08" db="UniProtKB">
        <authorList>
            <consortium name="RefSeq"/>
        </authorList>
    </citation>
    <scope>IDENTIFICATION</scope>
</reference>
<dbReference type="Pfam" id="PF00169">
    <property type="entry name" value="PH"/>
    <property type="match status" value="1"/>
</dbReference>
<proteinExistence type="predicted"/>
<protein>
    <submittedName>
        <fullName evidence="7">Pleckstrin homology domain-containing family M member 3</fullName>
    </submittedName>
</protein>